<keyword evidence="1 4" id="KW-0732">Signal</keyword>
<gene>
    <name evidence="6" type="ORF">D5F01_LYC01035</name>
</gene>
<dbReference type="GO" id="GO:0009897">
    <property type="term" value="C:external side of plasma membrane"/>
    <property type="evidence" value="ECO:0007669"/>
    <property type="project" value="TreeGrafter"/>
</dbReference>
<dbReference type="GO" id="GO:0004888">
    <property type="term" value="F:transmembrane signaling receptor activity"/>
    <property type="evidence" value="ECO:0007669"/>
    <property type="project" value="TreeGrafter"/>
</dbReference>
<dbReference type="PROSITE" id="PS50835">
    <property type="entry name" value="IG_LIKE"/>
    <property type="match status" value="3"/>
</dbReference>
<feature type="domain" description="Ig-like" evidence="5">
    <location>
        <begin position="298"/>
        <end position="394"/>
    </location>
</feature>
<keyword evidence="7" id="KW-1185">Reference proteome</keyword>
<name>A0A6G0JBP4_LARCR</name>
<evidence type="ECO:0000256" key="3">
    <source>
        <dbReference type="SAM" id="Phobius"/>
    </source>
</evidence>
<dbReference type="Gene3D" id="2.60.40.10">
    <property type="entry name" value="Immunoglobulins"/>
    <property type="match status" value="3"/>
</dbReference>
<evidence type="ECO:0000256" key="1">
    <source>
        <dbReference type="ARBA" id="ARBA00022729"/>
    </source>
</evidence>
<dbReference type="SMART" id="SM00408">
    <property type="entry name" value="IGc2"/>
    <property type="match status" value="3"/>
</dbReference>
<keyword evidence="3" id="KW-1133">Transmembrane helix</keyword>
<protein>
    <recommendedName>
        <fullName evidence="5">Ig-like domain-containing protein</fullName>
    </recommendedName>
</protein>
<evidence type="ECO:0000256" key="4">
    <source>
        <dbReference type="SAM" id="SignalP"/>
    </source>
</evidence>
<dbReference type="GO" id="GO:0007166">
    <property type="term" value="P:cell surface receptor signaling pathway"/>
    <property type="evidence" value="ECO:0007669"/>
    <property type="project" value="TreeGrafter"/>
</dbReference>
<comment type="caution">
    <text evidence="6">The sequence shown here is derived from an EMBL/GenBank/DDBJ whole genome shotgun (WGS) entry which is preliminary data.</text>
</comment>
<dbReference type="AlphaFoldDB" id="A0A6G0JBP4"/>
<dbReference type="PANTHER" id="PTHR11481:SF60">
    <property type="entry name" value="IG-LIKE DOMAIN-CONTAINING PROTEIN"/>
    <property type="match status" value="1"/>
</dbReference>
<feature type="transmembrane region" description="Helical" evidence="3">
    <location>
        <begin position="596"/>
        <end position="623"/>
    </location>
</feature>
<keyword evidence="2" id="KW-1015">Disulfide bond</keyword>
<dbReference type="InterPro" id="IPR013783">
    <property type="entry name" value="Ig-like_fold"/>
</dbReference>
<dbReference type="SMART" id="SM00409">
    <property type="entry name" value="IG"/>
    <property type="match status" value="3"/>
</dbReference>
<dbReference type="InterPro" id="IPR050488">
    <property type="entry name" value="Ig_Fc_receptor"/>
</dbReference>
<keyword evidence="3" id="KW-0812">Transmembrane</keyword>
<evidence type="ECO:0000313" key="6">
    <source>
        <dbReference type="EMBL" id="KAE8300886.1"/>
    </source>
</evidence>
<evidence type="ECO:0000313" key="7">
    <source>
        <dbReference type="Proteomes" id="UP000424527"/>
    </source>
</evidence>
<reference evidence="6 7" key="1">
    <citation type="submission" date="2019-07" db="EMBL/GenBank/DDBJ databases">
        <title>Chromosome genome assembly for large yellow croaker.</title>
        <authorList>
            <person name="Xiao S."/>
        </authorList>
    </citation>
    <scope>NUCLEOTIDE SEQUENCE [LARGE SCALE GENOMIC DNA]</scope>
    <source>
        <strain evidence="6">JMULYC20181020</strain>
        <tissue evidence="6">Muscle</tissue>
    </source>
</reference>
<accession>A0A6G0JBP4</accession>
<evidence type="ECO:0000256" key="2">
    <source>
        <dbReference type="ARBA" id="ARBA00023157"/>
    </source>
</evidence>
<feature type="domain" description="Ig-like" evidence="5">
    <location>
        <begin position="100"/>
        <end position="208"/>
    </location>
</feature>
<feature type="signal peptide" evidence="4">
    <location>
        <begin position="1"/>
        <end position="15"/>
    </location>
</feature>
<dbReference type="GO" id="GO:0006955">
    <property type="term" value="P:immune response"/>
    <property type="evidence" value="ECO:0007669"/>
    <property type="project" value="TreeGrafter"/>
</dbReference>
<dbReference type="SUPFAM" id="SSF48726">
    <property type="entry name" value="Immunoglobulin"/>
    <property type="match status" value="3"/>
</dbReference>
<dbReference type="CDD" id="cd00096">
    <property type="entry name" value="Ig"/>
    <property type="match status" value="2"/>
</dbReference>
<proteinExistence type="predicted"/>
<dbReference type="InterPro" id="IPR003599">
    <property type="entry name" value="Ig_sub"/>
</dbReference>
<evidence type="ECO:0000259" key="5">
    <source>
        <dbReference type="PROSITE" id="PS50835"/>
    </source>
</evidence>
<dbReference type="PANTHER" id="PTHR11481">
    <property type="entry name" value="IMMUNOGLOBULIN FC RECEPTOR"/>
    <property type="match status" value="1"/>
</dbReference>
<dbReference type="Proteomes" id="UP000424527">
    <property type="component" value="Unassembled WGS sequence"/>
</dbReference>
<dbReference type="Pfam" id="PF13927">
    <property type="entry name" value="Ig_3"/>
    <property type="match status" value="2"/>
</dbReference>
<feature type="domain" description="Ig-like" evidence="5">
    <location>
        <begin position="484"/>
        <end position="585"/>
    </location>
</feature>
<dbReference type="InterPro" id="IPR007110">
    <property type="entry name" value="Ig-like_dom"/>
</dbReference>
<sequence length="643" mass="71786">MFASLLWVILGLCYCSKESSQSHLGYPQLSGPSEALVKKVADFKCDLQIYPKNISITLEFYNEDKHKKLGEYTFAEDGASFPMVIEHNHDGNLVCVAKAPNINATVSNVHYLKVIEPVKGAVIDVRSGPVEFFEGKTLELSCNHTAGTYVSYKWLLNGQLVSQALQYHNRLLINRTTSKDSGSYICMAFNEFNKTKFFNASSTEVVITVKDLVSRPDISFTVLKEDSHNYSAMVTCESAKGTPPVTFSLYNRTELVANMTAKDRNATFKVPLVLGKHMGDLQCRANNGDVTEHSKWIPIVVEPVKGAVIDVRSGPVEFFEGKTLELSCNHTAGTYVSYKWLLNGQLVSQALQYHNRLLINRTTSKDSGSYICMAFNEFNKTKFFNASSSEVVITVKDLVSRPDISFTVLKEDSHNYSAMVTCESAKGTPPVTFSLYNRTELVANMTAKDRNATFKVPLVLGKHMGDLQCRANNGDATEHSKWIPIVVVPVEGPVMMDYDHDIGESYDVVSLTIYCKAAKGSFPRYQWFLNKTLLDDRGSFYSVDHQPPQQSILMLSVGWRSAGTYHCSVSDSFDHTTARRSKRVYLDKHVLNRIPILVATVVFGCFTAMILVVSVCCFLGVVFKRKALWREAYVGDGEHGRCP</sequence>
<dbReference type="InterPro" id="IPR036179">
    <property type="entry name" value="Ig-like_dom_sf"/>
</dbReference>
<organism evidence="6 7">
    <name type="scientific">Larimichthys crocea</name>
    <name type="common">Large yellow croaker</name>
    <name type="synonym">Pseudosciaena crocea</name>
    <dbReference type="NCBI Taxonomy" id="215358"/>
    <lineage>
        <taxon>Eukaryota</taxon>
        <taxon>Metazoa</taxon>
        <taxon>Chordata</taxon>
        <taxon>Craniata</taxon>
        <taxon>Vertebrata</taxon>
        <taxon>Euteleostomi</taxon>
        <taxon>Actinopterygii</taxon>
        <taxon>Neopterygii</taxon>
        <taxon>Teleostei</taxon>
        <taxon>Neoteleostei</taxon>
        <taxon>Acanthomorphata</taxon>
        <taxon>Eupercaria</taxon>
        <taxon>Sciaenidae</taxon>
        <taxon>Larimichthys</taxon>
    </lineage>
</organism>
<dbReference type="EMBL" id="REGW02000001">
    <property type="protein sequence ID" value="KAE8300886.1"/>
    <property type="molecule type" value="Genomic_DNA"/>
</dbReference>
<keyword evidence="3" id="KW-0472">Membrane</keyword>
<feature type="chain" id="PRO_5026031994" description="Ig-like domain-containing protein" evidence="4">
    <location>
        <begin position="16"/>
        <end position="643"/>
    </location>
</feature>
<dbReference type="InterPro" id="IPR003598">
    <property type="entry name" value="Ig_sub2"/>
</dbReference>